<evidence type="ECO:0000313" key="10">
    <source>
        <dbReference type="EMBL" id="OGY65348.1"/>
    </source>
</evidence>
<dbReference type="PANTHER" id="PTHR33908:SF11">
    <property type="entry name" value="MEMBRANE PROTEIN"/>
    <property type="match status" value="1"/>
</dbReference>
<evidence type="ECO:0000256" key="4">
    <source>
        <dbReference type="ARBA" id="ARBA00022679"/>
    </source>
</evidence>
<dbReference type="Pfam" id="PF13231">
    <property type="entry name" value="PMT_2"/>
    <property type="match status" value="1"/>
</dbReference>
<evidence type="ECO:0000256" key="7">
    <source>
        <dbReference type="ARBA" id="ARBA00023136"/>
    </source>
</evidence>
<proteinExistence type="predicted"/>
<feature type="transmembrane region" description="Helical" evidence="8">
    <location>
        <begin position="127"/>
        <end position="148"/>
    </location>
</feature>
<keyword evidence="2" id="KW-1003">Cell membrane</keyword>
<evidence type="ECO:0000256" key="2">
    <source>
        <dbReference type="ARBA" id="ARBA00022475"/>
    </source>
</evidence>
<evidence type="ECO:0000256" key="1">
    <source>
        <dbReference type="ARBA" id="ARBA00004651"/>
    </source>
</evidence>
<feature type="transmembrane region" description="Helical" evidence="8">
    <location>
        <begin position="212"/>
        <end position="231"/>
    </location>
</feature>
<keyword evidence="5 8" id="KW-0812">Transmembrane</keyword>
<gene>
    <name evidence="10" type="ORF">A3A16_02780</name>
</gene>
<evidence type="ECO:0000256" key="8">
    <source>
        <dbReference type="SAM" id="Phobius"/>
    </source>
</evidence>
<feature type="transmembrane region" description="Helical" evidence="8">
    <location>
        <begin position="399"/>
        <end position="416"/>
    </location>
</feature>
<feature type="domain" description="Glycosyltransferase RgtA/B/C/D-like" evidence="9">
    <location>
        <begin position="76"/>
        <end position="224"/>
    </location>
</feature>
<dbReference type="AlphaFoldDB" id="A0A1G1ZL31"/>
<feature type="transmembrane region" description="Helical" evidence="8">
    <location>
        <begin position="96"/>
        <end position="120"/>
    </location>
</feature>
<feature type="transmembrane region" description="Helical" evidence="8">
    <location>
        <begin position="373"/>
        <end position="392"/>
    </location>
</feature>
<evidence type="ECO:0000313" key="11">
    <source>
        <dbReference type="Proteomes" id="UP000177942"/>
    </source>
</evidence>
<feature type="transmembrane region" description="Helical" evidence="8">
    <location>
        <begin position="71"/>
        <end position="90"/>
    </location>
</feature>
<feature type="transmembrane region" description="Helical" evidence="8">
    <location>
        <begin position="154"/>
        <end position="171"/>
    </location>
</feature>
<dbReference type="InterPro" id="IPR038731">
    <property type="entry name" value="RgtA/B/C-like"/>
</dbReference>
<dbReference type="GO" id="GO:0016763">
    <property type="term" value="F:pentosyltransferase activity"/>
    <property type="evidence" value="ECO:0007669"/>
    <property type="project" value="TreeGrafter"/>
</dbReference>
<keyword evidence="7 8" id="KW-0472">Membrane</keyword>
<sequence>MTALLDTIEKHERKFLIGIVITAFLISAAYSIFYKIQPIVDAEAYDFIAQNLVSGEGYRLETDVPLAKDRVIIRVGPGYEFFLAAIYAIFGRYLWIVWLFQAAFHAISAWLVFAIAKLVFKESWHSLIGIGAAALFAFHPDLIIASSMLLTENLAIFIMLLTIYNAFSYFEKTSTAKAVLLGLLLGLLVLVRANLGVLLFPFLLAFYFKKQFLHLLFFLLLFAAVLTPWTIRNYSIYHSFIPTAVVSGNNFLAGNHPKASGELDDSRYEFVKKYKSYDLITADKQMFKDTLLYIIQNPAHFAKLTIYRTSTYFSFLRPTGWWPYLEGWEKLITLLASATYSIALLTLGAAGFLLMLKRRVGEKDYSLGGQNRFTIFLILFLGIPLAVIFITVETRYRYPIYPILAMLSSYAIYAIARRWESILKLTQISFLFLTLNAAFDFARNFSRILEKIGKL</sequence>
<accession>A0A1G1ZL31</accession>
<organism evidence="10 11">
    <name type="scientific">Candidatus Harrisonbacteria bacterium RIFCSPLOWO2_01_FULL_44_18</name>
    <dbReference type="NCBI Taxonomy" id="1798407"/>
    <lineage>
        <taxon>Bacteria</taxon>
        <taxon>Candidatus Harrisoniibacteriota</taxon>
    </lineage>
</organism>
<dbReference type="GO" id="GO:0009103">
    <property type="term" value="P:lipopolysaccharide biosynthetic process"/>
    <property type="evidence" value="ECO:0007669"/>
    <property type="project" value="UniProtKB-ARBA"/>
</dbReference>
<dbReference type="PANTHER" id="PTHR33908">
    <property type="entry name" value="MANNOSYLTRANSFERASE YKCB-RELATED"/>
    <property type="match status" value="1"/>
</dbReference>
<evidence type="ECO:0000256" key="6">
    <source>
        <dbReference type="ARBA" id="ARBA00022989"/>
    </source>
</evidence>
<keyword evidence="3" id="KW-0328">Glycosyltransferase</keyword>
<name>A0A1G1ZL31_9BACT</name>
<evidence type="ECO:0000256" key="5">
    <source>
        <dbReference type="ARBA" id="ARBA00022692"/>
    </source>
</evidence>
<dbReference type="InterPro" id="IPR050297">
    <property type="entry name" value="LipidA_mod_glycosyltrf_83"/>
</dbReference>
<feature type="transmembrane region" description="Helical" evidence="8">
    <location>
        <begin position="15"/>
        <end position="33"/>
    </location>
</feature>
<comment type="subcellular location">
    <subcellularLocation>
        <location evidence="1">Cell membrane</location>
        <topology evidence="1">Multi-pass membrane protein</topology>
    </subcellularLocation>
</comment>
<evidence type="ECO:0000259" key="9">
    <source>
        <dbReference type="Pfam" id="PF13231"/>
    </source>
</evidence>
<protein>
    <recommendedName>
        <fullName evidence="9">Glycosyltransferase RgtA/B/C/D-like domain-containing protein</fullName>
    </recommendedName>
</protein>
<feature type="transmembrane region" description="Helical" evidence="8">
    <location>
        <begin position="178"/>
        <end position="206"/>
    </location>
</feature>
<reference evidence="10 11" key="1">
    <citation type="journal article" date="2016" name="Nat. Commun.">
        <title>Thousands of microbial genomes shed light on interconnected biogeochemical processes in an aquifer system.</title>
        <authorList>
            <person name="Anantharaman K."/>
            <person name="Brown C.T."/>
            <person name="Hug L.A."/>
            <person name="Sharon I."/>
            <person name="Castelle C.J."/>
            <person name="Probst A.J."/>
            <person name="Thomas B.C."/>
            <person name="Singh A."/>
            <person name="Wilkins M.J."/>
            <person name="Karaoz U."/>
            <person name="Brodie E.L."/>
            <person name="Williams K.H."/>
            <person name="Hubbard S.S."/>
            <person name="Banfield J.F."/>
        </authorList>
    </citation>
    <scope>NUCLEOTIDE SEQUENCE [LARGE SCALE GENOMIC DNA]</scope>
</reference>
<comment type="caution">
    <text evidence="10">The sequence shown here is derived from an EMBL/GenBank/DDBJ whole genome shotgun (WGS) entry which is preliminary data.</text>
</comment>
<keyword evidence="4" id="KW-0808">Transferase</keyword>
<evidence type="ECO:0000256" key="3">
    <source>
        <dbReference type="ARBA" id="ARBA00022676"/>
    </source>
</evidence>
<dbReference type="Proteomes" id="UP000177942">
    <property type="component" value="Unassembled WGS sequence"/>
</dbReference>
<feature type="transmembrane region" description="Helical" evidence="8">
    <location>
        <begin position="331"/>
        <end position="353"/>
    </location>
</feature>
<dbReference type="STRING" id="1798407.A3A16_02780"/>
<dbReference type="EMBL" id="MHJJ01000011">
    <property type="protein sequence ID" value="OGY65348.1"/>
    <property type="molecule type" value="Genomic_DNA"/>
</dbReference>
<dbReference type="GO" id="GO:0005886">
    <property type="term" value="C:plasma membrane"/>
    <property type="evidence" value="ECO:0007669"/>
    <property type="project" value="UniProtKB-SubCell"/>
</dbReference>
<keyword evidence="6 8" id="KW-1133">Transmembrane helix</keyword>